<name>A0A5D0NPR3_9ACTN</name>
<evidence type="ECO:0000313" key="1">
    <source>
        <dbReference type="EMBL" id="TYB46289.1"/>
    </source>
</evidence>
<dbReference type="EMBL" id="VSFG01000002">
    <property type="protein sequence ID" value="TYB46289.1"/>
    <property type="molecule type" value="Genomic_DNA"/>
</dbReference>
<comment type="caution">
    <text evidence="1">The sequence shown here is derived from an EMBL/GenBank/DDBJ whole genome shotgun (WGS) entry which is preliminary data.</text>
</comment>
<dbReference type="RefSeq" id="WP_067892056.1">
    <property type="nucleotide sequence ID" value="NZ_VSFG01000002.1"/>
</dbReference>
<dbReference type="NCBIfam" id="NF046112">
    <property type="entry name" value="MSMEG_6209_Nter"/>
    <property type="match status" value="1"/>
</dbReference>
<evidence type="ECO:0000313" key="2">
    <source>
        <dbReference type="Proteomes" id="UP000323380"/>
    </source>
</evidence>
<organism evidence="1 2">
    <name type="scientific">Actinomadura chibensis</name>
    <dbReference type="NCBI Taxonomy" id="392828"/>
    <lineage>
        <taxon>Bacteria</taxon>
        <taxon>Bacillati</taxon>
        <taxon>Actinomycetota</taxon>
        <taxon>Actinomycetes</taxon>
        <taxon>Streptosporangiales</taxon>
        <taxon>Thermomonosporaceae</taxon>
        <taxon>Actinomadura</taxon>
    </lineage>
</organism>
<accession>A0A5D0NPR3</accession>
<evidence type="ECO:0008006" key="3">
    <source>
        <dbReference type="Google" id="ProtNLM"/>
    </source>
</evidence>
<sequence>MDTAAREKTAMNEVTARLMKAYGDTHGADEVAEAVSAIHHRFDGRPVRDFVPILVERDARRALSG</sequence>
<keyword evidence="2" id="KW-1185">Reference proteome</keyword>
<proteinExistence type="predicted"/>
<dbReference type="AlphaFoldDB" id="A0A5D0NPR3"/>
<dbReference type="Proteomes" id="UP000323380">
    <property type="component" value="Unassembled WGS sequence"/>
</dbReference>
<protein>
    <recommendedName>
        <fullName evidence="3">DUF3562 domain-containing protein</fullName>
    </recommendedName>
</protein>
<reference evidence="1 2" key="1">
    <citation type="submission" date="2019-08" db="EMBL/GenBank/DDBJ databases">
        <title>Actinomadura sp. nov. CYP1-5 isolated from mountain soil.</title>
        <authorList>
            <person name="Songsumanus A."/>
            <person name="Kuncharoen N."/>
            <person name="Kudo T."/>
            <person name="Yuki M."/>
            <person name="Igarashi Y."/>
            <person name="Tanasupawat S."/>
        </authorList>
    </citation>
    <scope>NUCLEOTIDE SEQUENCE [LARGE SCALE GENOMIC DNA]</scope>
    <source>
        <strain evidence="1 2">JCM 14158</strain>
    </source>
</reference>
<dbReference type="Gene3D" id="1.10.8.1060">
    <property type="entry name" value="Corynebacterium glutamicum thioredoxin-dependent arsenate reductase, N-terminal domain"/>
    <property type="match status" value="1"/>
</dbReference>
<gene>
    <name evidence="1" type="ORF">FXF69_13520</name>
</gene>